<proteinExistence type="predicted"/>
<dbReference type="EMBL" id="CCFA01003634">
    <property type="protein sequence ID" value="CDW98724.1"/>
    <property type="molecule type" value="Genomic_DNA"/>
</dbReference>
<accession>A0A0F7SB35</accession>
<keyword evidence="3" id="KW-1185">Reference proteome</keyword>
<gene>
    <name evidence="2" type="primary">SSCI61110.1</name>
</gene>
<name>A0A0F7SB35_9BASI</name>
<evidence type="ECO:0000313" key="3">
    <source>
        <dbReference type="Proteomes" id="UP000242770"/>
    </source>
</evidence>
<evidence type="ECO:0000313" key="2">
    <source>
        <dbReference type="EMBL" id="CDW98724.1"/>
    </source>
</evidence>
<feature type="non-terminal residue" evidence="2">
    <location>
        <position position="1"/>
    </location>
</feature>
<protein>
    <submittedName>
        <fullName evidence="2">Uncharacterized protein</fullName>
    </submittedName>
</protein>
<feature type="region of interest" description="Disordered" evidence="1">
    <location>
        <begin position="50"/>
        <end position="76"/>
    </location>
</feature>
<sequence>LQRHAALSKPREFQELTGTAIITVIIVIHTPANRRPSSLPLLSPRRFNRYHQAPESTHTPGDDIASGLPQRATGHPHSVARIITAKLTLEDANIIMQGNLAP</sequence>
<dbReference type="Proteomes" id="UP000242770">
    <property type="component" value="Unassembled WGS sequence"/>
</dbReference>
<reference evidence="3" key="1">
    <citation type="submission" date="2014-06" db="EMBL/GenBank/DDBJ databases">
        <authorList>
            <person name="Berkman P.J."/>
        </authorList>
    </citation>
    <scope>NUCLEOTIDE SEQUENCE [LARGE SCALE GENOMIC DNA]</scope>
</reference>
<dbReference type="AlphaFoldDB" id="A0A0F7SB35"/>
<evidence type="ECO:0000256" key="1">
    <source>
        <dbReference type="SAM" id="MobiDB-lite"/>
    </source>
</evidence>
<organism evidence="2 3">
    <name type="scientific">Sporisorium scitamineum</name>
    <dbReference type="NCBI Taxonomy" id="49012"/>
    <lineage>
        <taxon>Eukaryota</taxon>
        <taxon>Fungi</taxon>
        <taxon>Dikarya</taxon>
        <taxon>Basidiomycota</taxon>
        <taxon>Ustilaginomycotina</taxon>
        <taxon>Ustilaginomycetes</taxon>
        <taxon>Ustilaginales</taxon>
        <taxon>Ustilaginaceae</taxon>
        <taxon>Sporisorium</taxon>
    </lineage>
</organism>